<accession>A0A7X0P167</accession>
<comment type="caution">
    <text evidence="2">The sequence shown here is derived from an EMBL/GenBank/DDBJ whole genome shotgun (WGS) entry which is preliminary data.</text>
</comment>
<sequence>MRLPRRHTRRAVLLGDATHCINPVCGVGAYASLPGAKTAAESLRETDDVTSAFARFESGVRPFTRTAQSITARTAGLSTGDAAPPSRRR</sequence>
<name>A0A7X0P167_9ACTN</name>
<dbReference type="SUPFAM" id="SSF51905">
    <property type="entry name" value="FAD/NAD(P)-binding domain"/>
    <property type="match status" value="1"/>
</dbReference>
<keyword evidence="3" id="KW-1185">Reference proteome</keyword>
<dbReference type="InterPro" id="IPR036188">
    <property type="entry name" value="FAD/NAD-bd_sf"/>
</dbReference>
<dbReference type="Proteomes" id="UP000565579">
    <property type="component" value="Unassembled WGS sequence"/>
</dbReference>
<proteinExistence type="predicted"/>
<organism evidence="2 3">
    <name type="scientific">Nonomuraea rubra</name>
    <dbReference type="NCBI Taxonomy" id="46180"/>
    <lineage>
        <taxon>Bacteria</taxon>
        <taxon>Bacillati</taxon>
        <taxon>Actinomycetota</taxon>
        <taxon>Actinomycetes</taxon>
        <taxon>Streptosporangiales</taxon>
        <taxon>Streptosporangiaceae</taxon>
        <taxon>Nonomuraea</taxon>
    </lineage>
</organism>
<dbReference type="PANTHER" id="PTHR46865">
    <property type="entry name" value="OXIDOREDUCTASE-RELATED"/>
    <property type="match status" value="1"/>
</dbReference>
<evidence type="ECO:0000313" key="2">
    <source>
        <dbReference type="EMBL" id="MBB6553385.1"/>
    </source>
</evidence>
<dbReference type="InterPro" id="IPR051704">
    <property type="entry name" value="FAD_aromatic-hydroxylase"/>
</dbReference>
<evidence type="ECO:0000313" key="3">
    <source>
        <dbReference type="Proteomes" id="UP000565579"/>
    </source>
</evidence>
<gene>
    <name evidence="2" type="ORF">HD593_008180</name>
</gene>
<dbReference type="EMBL" id="JACHMI010000001">
    <property type="protein sequence ID" value="MBB6553385.1"/>
    <property type="molecule type" value="Genomic_DNA"/>
</dbReference>
<protein>
    <submittedName>
        <fullName evidence="2">2-polyprenyl-6-methoxyphenol hydroxylase-like FAD-dependent oxidoreductase</fullName>
    </submittedName>
</protein>
<dbReference type="Gene3D" id="3.50.50.60">
    <property type="entry name" value="FAD/NAD(P)-binding domain"/>
    <property type="match status" value="1"/>
</dbReference>
<feature type="region of interest" description="Disordered" evidence="1">
    <location>
        <begin position="65"/>
        <end position="89"/>
    </location>
</feature>
<dbReference type="AlphaFoldDB" id="A0A7X0P167"/>
<reference evidence="2 3" key="1">
    <citation type="submission" date="2020-08" db="EMBL/GenBank/DDBJ databases">
        <title>Sequencing the genomes of 1000 actinobacteria strains.</title>
        <authorList>
            <person name="Klenk H.-P."/>
        </authorList>
    </citation>
    <scope>NUCLEOTIDE SEQUENCE [LARGE SCALE GENOMIC DNA]</scope>
    <source>
        <strain evidence="2 3">DSM 43768</strain>
    </source>
</reference>
<evidence type="ECO:0000256" key="1">
    <source>
        <dbReference type="SAM" id="MobiDB-lite"/>
    </source>
</evidence>